<accession>A0A6C0HFY5</accession>
<evidence type="ECO:0000313" key="2">
    <source>
        <dbReference type="EMBL" id="QHT79307.1"/>
    </source>
</evidence>
<proteinExistence type="predicted"/>
<sequence>MNRTMLVGLLFVAALASGLLMKFVQIDNFGQRQARPVTGSPMGPYDEQPRGWSSSEPMPVGNLPQNVALEQNKLMYLEGNKSAPECCPASGLSSDSGCICLTGQDRKEMNSRFGNR</sequence>
<feature type="region of interest" description="Disordered" evidence="1">
    <location>
        <begin position="33"/>
        <end position="63"/>
    </location>
</feature>
<protein>
    <submittedName>
        <fullName evidence="2">Uncharacterized protein</fullName>
    </submittedName>
</protein>
<name>A0A6C0HFY5_9ZZZZ</name>
<organism evidence="2">
    <name type="scientific">viral metagenome</name>
    <dbReference type="NCBI Taxonomy" id="1070528"/>
    <lineage>
        <taxon>unclassified sequences</taxon>
        <taxon>metagenomes</taxon>
        <taxon>organismal metagenomes</taxon>
    </lineage>
</organism>
<dbReference type="EMBL" id="MN739947">
    <property type="protein sequence ID" value="QHT79307.1"/>
    <property type="molecule type" value="Genomic_DNA"/>
</dbReference>
<dbReference type="AlphaFoldDB" id="A0A6C0HFY5"/>
<reference evidence="2" key="1">
    <citation type="journal article" date="2020" name="Nature">
        <title>Giant virus diversity and host interactions through global metagenomics.</title>
        <authorList>
            <person name="Schulz F."/>
            <person name="Roux S."/>
            <person name="Paez-Espino D."/>
            <person name="Jungbluth S."/>
            <person name="Walsh D.A."/>
            <person name="Denef V.J."/>
            <person name="McMahon K.D."/>
            <person name="Konstantinidis K.T."/>
            <person name="Eloe-Fadrosh E.A."/>
            <person name="Kyrpides N.C."/>
            <person name="Woyke T."/>
        </authorList>
    </citation>
    <scope>NUCLEOTIDE SEQUENCE</scope>
    <source>
        <strain evidence="2">GVMAG-M-3300023179-99</strain>
    </source>
</reference>
<evidence type="ECO:0000256" key="1">
    <source>
        <dbReference type="SAM" id="MobiDB-lite"/>
    </source>
</evidence>